<evidence type="ECO:0000256" key="5">
    <source>
        <dbReference type="ARBA" id="ARBA00023136"/>
    </source>
</evidence>
<keyword evidence="5 6" id="KW-0472">Membrane</keyword>
<organism evidence="8">
    <name type="scientific">Streptomyces sp. NBC_00119</name>
    <dbReference type="NCBI Taxonomy" id="2975659"/>
    <lineage>
        <taxon>Bacteria</taxon>
        <taxon>Bacillati</taxon>
        <taxon>Actinomycetota</taxon>
        <taxon>Actinomycetes</taxon>
        <taxon>Kitasatosporales</taxon>
        <taxon>Streptomycetaceae</taxon>
        <taxon>Streptomyces</taxon>
    </lineage>
</organism>
<keyword evidence="4 6" id="KW-1133">Transmembrane helix</keyword>
<evidence type="ECO:0000256" key="1">
    <source>
        <dbReference type="ARBA" id="ARBA00004651"/>
    </source>
</evidence>
<dbReference type="EMBL" id="CP108195">
    <property type="protein sequence ID" value="WTS15137.1"/>
    <property type="molecule type" value="Genomic_DNA"/>
</dbReference>
<evidence type="ECO:0000256" key="3">
    <source>
        <dbReference type="ARBA" id="ARBA00022692"/>
    </source>
</evidence>
<feature type="transmembrane region" description="Helical" evidence="6">
    <location>
        <begin position="234"/>
        <end position="255"/>
    </location>
</feature>
<name>A0AAU1UB65_9ACTN</name>
<keyword evidence="2" id="KW-1003">Cell membrane</keyword>
<feature type="transmembrane region" description="Helical" evidence="6">
    <location>
        <begin position="207"/>
        <end position="228"/>
    </location>
</feature>
<feature type="domain" description="ABC3 transporter permease C-terminal" evidence="7">
    <location>
        <begin position="86"/>
        <end position="190"/>
    </location>
</feature>
<sequence>MTTDVAARASTRPSVRTDTRLAWTLVTGSDRRERWRLALTAFGAALATGFCLGAAALAALTGHQVSVPYGNGLLDQPGTRQGVVVALLLLLAPVAGLLGQCARVGAVHRDRRLAALRLAGAGPRQVRRIAALESGLACLAGSVLALIAFGAMLATTGYPVPLAWAGFVALALAVPAAGAGVSVFALRHVVASPLGQVRRVTADHGPGFLVGLIVPVLLVVADSALLALRGTRDIAAAPLLVGAVVVVTGAGSVWVAGASSRLMGARLAGRATGPAVLIAAHRLRQDAWAAARTHAALLLVTVVGVAFVGIREVLLDELHRSQREGHMGMDISYYTFDIDLVGGAVLVALAISLFSLAVGTAESVATRRRSLAAQAASGVPYGVLARTLLLETALPLAPAFVLATLGGTAVHLAYASAVGAAVPVVMPLLVPPAVYAACLAATATSLPLLRRSVHPSELRAG</sequence>
<dbReference type="InterPro" id="IPR003838">
    <property type="entry name" value="ABC3_permease_C"/>
</dbReference>
<dbReference type="GO" id="GO:0005886">
    <property type="term" value="C:plasma membrane"/>
    <property type="evidence" value="ECO:0007669"/>
    <property type="project" value="UniProtKB-SubCell"/>
</dbReference>
<feature type="transmembrane region" description="Helical" evidence="6">
    <location>
        <begin position="396"/>
        <end position="417"/>
    </location>
</feature>
<reference evidence="8" key="1">
    <citation type="submission" date="2022-10" db="EMBL/GenBank/DDBJ databases">
        <title>The complete genomes of actinobacterial strains from the NBC collection.</title>
        <authorList>
            <person name="Joergensen T.S."/>
            <person name="Alvarez Arevalo M."/>
            <person name="Sterndorff E.B."/>
            <person name="Faurdal D."/>
            <person name="Vuksanovic O."/>
            <person name="Mourched A.-S."/>
            <person name="Charusanti P."/>
            <person name="Shaw S."/>
            <person name="Blin K."/>
            <person name="Weber T."/>
        </authorList>
    </citation>
    <scope>NUCLEOTIDE SEQUENCE</scope>
    <source>
        <strain evidence="8">NBC_00119</strain>
    </source>
</reference>
<evidence type="ECO:0000256" key="4">
    <source>
        <dbReference type="ARBA" id="ARBA00022989"/>
    </source>
</evidence>
<feature type="transmembrane region" description="Helical" evidence="6">
    <location>
        <begin position="82"/>
        <end position="102"/>
    </location>
</feature>
<feature type="transmembrane region" description="Helical" evidence="6">
    <location>
        <begin position="162"/>
        <end position="186"/>
    </location>
</feature>
<evidence type="ECO:0000313" key="8">
    <source>
        <dbReference type="EMBL" id="WTS15137.1"/>
    </source>
</evidence>
<evidence type="ECO:0000256" key="6">
    <source>
        <dbReference type="SAM" id="Phobius"/>
    </source>
</evidence>
<comment type="subcellular location">
    <subcellularLocation>
        <location evidence="1">Cell membrane</location>
        <topology evidence="1">Multi-pass membrane protein</topology>
    </subcellularLocation>
</comment>
<feature type="transmembrane region" description="Helical" evidence="6">
    <location>
        <begin position="429"/>
        <end position="449"/>
    </location>
</feature>
<keyword evidence="3 6" id="KW-0812">Transmembrane</keyword>
<accession>A0AAU1UB65</accession>
<protein>
    <submittedName>
        <fullName evidence="8">ABC transporter permease</fullName>
    </submittedName>
</protein>
<feature type="transmembrane region" description="Helical" evidence="6">
    <location>
        <begin position="37"/>
        <end position="62"/>
    </location>
</feature>
<evidence type="ECO:0000259" key="7">
    <source>
        <dbReference type="Pfam" id="PF02687"/>
    </source>
</evidence>
<feature type="transmembrane region" description="Helical" evidence="6">
    <location>
        <begin position="134"/>
        <end position="156"/>
    </location>
</feature>
<gene>
    <name evidence="8" type="ORF">OHU69_31320</name>
</gene>
<feature type="transmembrane region" description="Helical" evidence="6">
    <location>
        <begin position="336"/>
        <end position="359"/>
    </location>
</feature>
<dbReference type="AlphaFoldDB" id="A0AAU1UB65"/>
<dbReference type="Pfam" id="PF02687">
    <property type="entry name" value="FtsX"/>
    <property type="match status" value="1"/>
</dbReference>
<feature type="transmembrane region" description="Helical" evidence="6">
    <location>
        <begin position="295"/>
        <end position="315"/>
    </location>
</feature>
<proteinExistence type="predicted"/>
<evidence type="ECO:0000256" key="2">
    <source>
        <dbReference type="ARBA" id="ARBA00022475"/>
    </source>
</evidence>